<keyword evidence="3" id="KW-1185">Reference proteome</keyword>
<accession>A0ABN9RHF5</accession>
<evidence type="ECO:0000256" key="1">
    <source>
        <dbReference type="SAM" id="MobiDB-lite"/>
    </source>
</evidence>
<comment type="caution">
    <text evidence="2">The sequence shown here is derived from an EMBL/GenBank/DDBJ whole genome shotgun (WGS) entry which is preliminary data.</text>
</comment>
<reference evidence="2" key="1">
    <citation type="submission" date="2023-10" db="EMBL/GenBank/DDBJ databases">
        <authorList>
            <person name="Chen Y."/>
            <person name="Shah S."/>
            <person name="Dougan E. K."/>
            <person name="Thang M."/>
            <person name="Chan C."/>
        </authorList>
    </citation>
    <scope>NUCLEOTIDE SEQUENCE [LARGE SCALE GENOMIC DNA]</scope>
</reference>
<feature type="region of interest" description="Disordered" evidence="1">
    <location>
        <begin position="319"/>
        <end position="378"/>
    </location>
</feature>
<evidence type="ECO:0000313" key="2">
    <source>
        <dbReference type="EMBL" id="CAK0818506.1"/>
    </source>
</evidence>
<protein>
    <submittedName>
        <fullName evidence="2">Uncharacterized protein</fullName>
    </submittedName>
</protein>
<evidence type="ECO:0000313" key="3">
    <source>
        <dbReference type="Proteomes" id="UP001189429"/>
    </source>
</evidence>
<proteinExistence type="predicted"/>
<gene>
    <name evidence="2" type="ORF">PCOR1329_LOCUS20758</name>
</gene>
<feature type="non-terminal residue" evidence="2">
    <location>
        <position position="1"/>
    </location>
</feature>
<feature type="compositionally biased region" description="Gly residues" evidence="1">
    <location>
        <begin position="369"/>
        <end position="378"/>
    </location>
</feature>
<name>A0ABN9RHF5_9DINO</name>
<dbReference type="EMBL" id="CAUYUJ010006742">
    <property type="protein sequence ID" value="CAK0818506.1"/>
    <property type="molecule type" value="Genomic_DNA"/>
</dbReference>
<feature type="region of interest" description="Disordered" evidence="1">
    <location>
        <begin position="258"/>
        <end position="284"/>
    </location>
</feature>
<dbReference type="Proteomes" id="UP001189429">
    <property type="component" value="Unassembled WGS sequence"/>
</dbReference>
<sequence length="622" mass="68393">VMKTQTVPTWNGGAGTWEKYQQDVMNYVDGTKWEDRYLCGPRLVARLTGAAATACIGRPRGWLSNSWGADYLLEYLQKNVMRQPVEDVGHYMEEYFVKLRRRRGEGMAEYCLRVHESYQRLRVALARMVRKDAKDQIMPDTPNTQGMPLGTASRMERAFSRAMRRHLKCRTGKFPKLSGGKDVRRGKAKADGKTGGLDGGEIAAVIGSCRGDFTADNVESALRTQWPSDENLKDRDYRKSKFIRQQVAAAAFYGDDAQTWSDSDERDSALAAASTTEGEEEGVDDEAYATAITEEEEAYAQFQASQKRLQDARQQINRHRTGRKFFGSGGGQRSDGRQGPCLKCGGAHRTGSCPDKADPKLGQGRPAPGRGGGDGGGRLQGLILMVESDASVDSQTVLEAEELGNTVDFDDPEIRMSYIVERTTETGHGIMDCGATKTIGGIEAVETLNEILISRGHPPMEVNLQDRPVYKFGNGEVKRVLCRVKFTLLVQGTYVSFFVHAIDAKGIPILVSIETLNNLGAIVDFEAACGIFKRVDPSKMISFPRSRTGHLLIDLTCDLLGGTNIERPADCILSTYGLHGDIKFLTGALQGLTEYLYGISKGAYGSTEHHYGISQSLYGVPE</sequence>
<organism evidence="2 3">
    <name type="scientific">Prorocentrum cordatum</name>
    <dbReference type="NCBI Taxonomy" id="2364126"/>
    <lineage>
        <taxon>Eukaryota</taxon>
        <taxon>Sar</taxon>
        <taxon>Alveolata</taxon>
        <taxon>Dinophyceae</taxon>
        <taxon>Prorocentrales</taxon>
        <taxon>Prorocentraceae</taxon>
        <taxon>Prorocentrum</taxon>
    </lineage>
</organism>